<dbReference type="Proteomes" id="UP000267164">
    <property type="component" value="Chromosome"/>
</dbReference>
<keyword evidence="1" id="KW-1133">Transmembrane helix</keyword>
<organism evidence="2 3">
    <name type="scientific">Nocardia yunnanensis</name>
    <dbReference type="NCBI Taxonomy" id="2382165"/>
    <lineage>
        <taxon>Bacteria</taxon>
        <taxon>Bacillati</taxon>
        <taxon>Actinomycetota</taxon>
        <taxon>Actinomycetes</taxon>
        <taxon>Mycobacteriales</taxon>
        <taxon>Nocardiaceae</taxon>
        <taxon>Nocardia</taxon>
    </lineage>
</organism>
<sequence>MIIPPRIRPPNATSIDLTSSVLALLACTVFTLGLIALTGSLPTAAAGGAGLAAAWAMTLRMLAVPRP</sequence>
<evidence type="ECO:0000313" key="3">
    <source>
        <dbReference type="Proteomes" id="UP000267164"/>
    </source>
</evidence>
<feature type="transmembrane region" description="Helical" evidence="1">
    <location>
        <begin position="44"/>
        <end position="63"/>
    </location>
</feature>
<accession>A0A386ZA91</accession>
<dbReference type="EMBL" id="CP032568">
    <property type="protein sequence ID" value="AYF74167.1"/>
    <property type="molecule type" value="Genomic_DNA"/>
</dbReference>
<proteinExistence type="predicted"/>
<name>A0A386ZA91_9NOCA</name>
<reference evidence="2 3" key="1">
    <citation type="submission" date="2018-09" db="EMBL/GenBank/DDBJ databases">
        <title>Nocardia yunnanensis sp. nov., an actinomycete isolated from a soil sample.</title>
        <authorList>
            <person name="Zhang J."/>
        </authorList>
    </citation>
    <scope>NUCLEOTIDE SEQUENCE [LARGE SCALE GENOMIC DNA]</scope>
    <source>
        <strain evidence="2 3">CFHS0054</strain>
    </source>
</reference>
<dbReference type="PROSITE" id="PS51257">
    <property type="entry name" value="PROKAR_LIPOPROTEIN"/>
    <property type="match status" value="1"/>
</dbReference>
<protein>
    <submittedName>
        <fullName evidence="2">Uncharacterized protein</fullName>
    </submittedName>
</protein>
<keyword evidence="1" id="KW-0812">Transmembrane</keyword>
<evidence type="ECO:0000256" key="1">
    <source>
        <dbReference type="SAM" id="Phobius"/>
    </source>
</evidence>
<evidence type="ECO:0000313" key="2">
    <source>
        <dbReference type="EMBL" id="AYF74167.1"/>
    </source>
</evidence>
<gene>
    <name evidence="2" type="ORF">D7D52_10190</name>
</gene>
<keyword evidence="1" id="KW-0472">Membrane</keyword>
<dbReference type="AlphaFoldDB" id="A0A386ZA91"/>
<feature type="transmembrane region" description="Helical" evidence="1">
    <location>
        <begin position="21"/>
        <end position="38"/>
    </location>
</feature>
<keyword evidence="3" id="KW-1185">Reference proteome</keyword>
<dbReference type="KEGG" id="nyu:D7D52_10190"/>